<organism evidence="5">
    <name type="scientific">Blastocystis hominis</name>
    <dbReference type="NCBI Taxonomy" id="12968"/>
    <lineage>
        <taxon>Eukaryota</taxon>
        <taxon>Sar</taxon>
        <taxon>Stramenopiles</taxon>
        <taxon>Bigyra</taxon>
        <taxon>Opalozoa</taxon>
        <taxon>Opalinata</taxon>
        <taxon>Blastocystidae</taxon>
        <taxon>Blastocystis</taxon>
    </lineage>
</organism>
<dbReference type="Proteomes" id="UP000008312">
    <property type="component" value="Unassembled WGS sequence"/>
</dbReference>
<dbReference type="GO" id="GO:0006364">
    <property type="term" value="P:rRNA processing"/>
    <property type="evidence" value="ECO:0007669"/>
    <property type="project" value="UniProtKB-ARBA"/>
</dbReference>
<dbReference type="InterPro" id="IPR006145">
    <property type="entry name" value="PsdUridine_synth_RsuA/RluA"/>
</dbReference>
<dbReference type="PANTHER" id="PTHR47683:SF3">
    <property type="entry name" value="RIBOSOMAL LARGE SUBUNIT PSEUDOURIDINE SYNTHASE B"/>
    <property type="match status" value="1"/>
</dbReference>
<dbReference type="InterPro" id="IPR036986">
    <property type="entry name" value="S4_RNA-bd_sf"/>
</dbReference>
<dbReference type="Gene3D" id="3.30.70.580">
    <property type="entry name" value="Pseudouridine synthase I, catalytic domain, N-terminal subdomain"/>
    <property type="match status" value="1"/>
</dbReference>
<sequence length="271" mass="30864">MLPPNAAALSMRIAKRIARSGVCSRREAERWIEMGRVTLNGKVITSPAINVTQQDIIHVDNKPLSPIQRTRVIIANKLDGELVTTSDSQHRLTIFDRLRKTGLECHIMPVGQLDFHTEGLLLLTNDGDYARYLEHPSNAIPRRYRAKVYGRWDDSRVLALSHSNIIDGKRYKGCLVKRDLDRSSANAMEHWCTIQVTEGKYHEVKNLLGFVGLNVEKLVRTNFGAYSLGNLVPGEFREVKPIPTSRVARIPYFDFSWIVCLDGNEVRLKEW</sequence>
<dbReference type="FunCoup" id="D8M1V2">
    <property type="interactions" value="7"/>
</dbReference>
<dbReference type="OrthoDB" id="440619at2759"/>
<dbReference type="EMBL" id="FN668646">
    <property type="protein sequence ID" value="CBK22041.2"/>
    <property type="molecule type" value="Genomic_DNA"/>
</dbReference>
<dbReference type="Gene3D" id="3.30.70.1560">
    <property type="entry name" value="Alpha-L RNA-binding motif"/>
    <property type="match status" value="1"/>
</dbReference>
<dbReference type="FunFam" id="3.10.290.10:FF:000003">
    <property type="entry name" value="Pseudouridine synthase"/>
    <property type="match status" value="1"/>
</dbReference>
<keyword evidence="3" id="KW-0694">RNA-binding</keyword>
<dbReference type="GO" id="GO:0001522">
    <property type="term" value="P:pseudouridine synthesis"/>
    <property type="evidence" value="ECO:0007669"/>
    <property type="project" value="InterPro"/>
</dbReference>
<evidence type="ECO:0000256" key="1">
    <source>
        <dbReference type="ARBA" id="ARBA00008348"/>
    </source>
</evidence>
<evidence type="ECO:0000259" key="4">
    <source>
        <dbReference type="SMART" id="SM00363"/>
    </source>
</evidence>
<dbReference type="PROSITE" id="PS50889">
    <property type="entry name" value="S4"/>
    <property type="match status" value="1"/>
</dbReference>
<gene>
    <name evidence="5" type="ORF">GSBLH_T00002116001</name>
</gene>
<dbReference type="PANTHER" id="PTHR47683">
    <property type="entry name" value="PSEUDOURIDINE SYNTHASE FAMILY PROTEIN-RELATED"/>
    <property type="match status" value="1"/>
</dbReference>
<dbReference type="OMA" id="EWINNGW"/>
<evidence type="ECO:0000256" key="3">
    <source>
        <dbReference type="PROSITE-ProRule" id="PRU00182"/>
    </source>
</evidence>
<dbReference type="InterPro" id="IPR020103">
    <property type="entry name" value="PsdUridine_synth_cat_dom_sf"/>
</dbReference>
<dbReference type="RefSeq" id="XP_012896089.1">
    <property type="nucleotide sequence ID" value="XM_013040635.1"/>
</dbReference>
<keyword evidence="6" id="KW-1185">Reference proteome</keyword>
<evidence type="ECO:0000313" key="6">
    <source>
        <dbReference type="Proteomes" id="UP000008312"/>
    </source>
</evidence>
<dbReference type="GO" id="GO:0003723">
    <property type="term" value="F:RNA binding"/>
    <property type="evidence" value="ECO:0007669"/>
    <property type="project" value="UniProtKB-KW"/>
</dbReference>
<dbReference type="SMART" id="SM00363">
    <property type="entry name" value="S4"/>
    <property type="match status" value="1"/>
</dbReference>
<dbReference type="CDD" id="cd00165">
    <property type="entry name" value="S4"/>
    <property type="match status" value="1"/>
</dbReference>
<dbReference type="GO" id="GO:0009982">
    <property type="term" value="F:pseudouridine synthase activity"/>
    <property type="evidence" value="ECO:0007669"/>
    <property type="project" value="InterPro"/>
</dbReference>
<feature type="domain" description="RNA-binding S4" evidence="4">
    <location>
        <begin position="11"/>
        <end position="72"/>
    </location>
</feature>
<dbReference type="InterPro" id="IPR042092">
    <property type="entry name" value="PsdUridine_s_RsuA/RluB/E/F_cat"/>
</dbReference>
<protein>
    <submittedName>
        <fullName evidence="5">Pseudouridine synthase</fullName>
    </submittedName>
</protein>
<dbReference type="GeneID" id="24919323"/>
<dbReference type="SUPFAM" id="SSF55174">
    <property type="entry name" value="Alpha-L RNA-binding motif"/>
    <property type="match status" value="1"/>
</dbReference>
<dbReference type="Gene3D" id="3.10.290.10">
    <property type="entry name" value="RNA-binding S4 domain"/>
    <property type="match status" value="1"/>
</dbReference>
<dbReference type="Pfam" id="PF01479">
    <property type="entry name" value="S4"/>
    <property type="match status" value="1"/>
</dbReference>
<dbReference type="InParanoid" id="D8M1V2"/>
<dbReference type="AlphaFoldDB" id="D8M1V2"/>
<name>D8M1V2_BLAHO</name>
<dbReference type="Pfam" id="PF00849">
    <property type="entry name" value="PseudoU_synth_2"/>
    <property type="match status" value="1"/>
</dbReference>
<proteinExistence type="inferred from homology"/>
<dbReference type="InterPro" id="IPR020094">
    <property type="entry name" value="TruA/RsuA/RluB/E/F_N"/>
</dbReference>
<accession>D8M1V2</accession>
<keyword evidence="2" id="KW-0413">Isomerase</keyword>
<comment type="similarity">
    <text evidence="1">Belongs to the pseudouridine synthase RsuA family.</text>
</comment>
<dbReference type="SUPFAM" id="SSF55120">
    <property type="entry name" value="Pseudouridine synthase"/>
    <property type="match status" value="1"/>
</dbReference>
<dbReference type="InterPro" id="IPR050343">
    <property type="entry name" value="RsuA_PseudoU_synthase"/>
</dbReference>
<dbReference type="InterPro" id="IPR002942">
    <property type="entry name" value="S4_RNA-bd"/>
</dbReference>
<evidence type="ECO:0000313" key="5">
    <source>
        <dbReference type="EMBL" id="CBK22041.2"/>
    </source>
</evidence>
<reference evidence="5" key="1">
    <citation type="submission" date="2010-02" db="EMBL/GenBank/DDBJ databases">
        <title>Sequencing and annotation of the Blastocystis hominis genome.</title>
        <authorList>
            <person name="Wincker P."/>
        </authorList>
    </citation>
    <scope>NUCLEOTIDE SEQUENCE</scope>
    <source>
        <strain evidence="5">Singapore isolate B</strain>
    </source>
</reference>
<evidence type="ECO:0000256" key="2">
    <source>
        <dbReference type="ARBA" id="ARBA00023235"/>
    </source>
</evidence>